<sequence length="458" mass="49463">MKVSIILAAGEGSRMKSKKPKVIHEILGKPMLGYVIDAARSSHSDRISIVIGHGKELIQERFENAEVTFRNQPIGEGEPYGTGFAVMQALDDFQDDDTVLILTGDTPLITAETLEGLADYHERGHFACTILTADMNNPTGYGRIVRNDAADIMAIVEEKDASAKEKIIREINSGIFAFQGKALREALGHLNTDNASGELYLTDVVEYFSQQGERIGGFKLCNNLEIHGINSRDALAKATEYMQRRVNAHYMKEGVTMIAPDTIVIEDGVVIGRDTVIYPGAILQGQTVIGEDCTIYGNTRIVDSVIGDDVTIDNAFIESSHVGDHTTVGPYAHLRPKSNVGCHVKIGNFVEVKNANFGDGSKAGHLAYIGDADVGENVNVGCGVVFVNYDGKNKYRSTVADGAFIGSNANLVAPVTVEKNGYIAAGSTITSDVKADQLAVERAPRRDVDGWVSRKGLK</sequence>
<feature type="active site" description="Proton acceptor" evidence="17">
    <location>
        <position position="365"/>
    </location>
</feature>
<accession>A0ABY7QRU2</accession>
<feature type="binding site" evidence="17">
    <location>
        <position position="105"/>
    </location>
    <ligand>
        <name>Mg(2+)</name>
        <dbReference type="ChEBI" id="CHEBI:18420"/>
    </ligand>
</feature>
<feature type="binding site" evidence="17">
    <location>
        <position position="442"/>
    </location>
    <ligand>
        <name>acetyl-CoA</name>
        <dbReference type="ChEBI" id="CHEBI:57288"/>
    </ligand>
</feature>
<dbReference type="SUPFAM" id="SSF53448">
    <property type="entry name" value="Nucleotide-diphospho-sugar transferases"/>
    <property type="match status" value="1"/>
</dbReference>
<dbReference type="EMBL" id="CP115667">
    <property type="protein sequence ID" value="WBW49507.1"/>
    <property type="molecule type" value="Genomic_DNA"/>
</dbReference>
<comment type="similarity">
    <text evidence="1 17">In the C-terminal section; belongs to the transferase hexapeptide repeat family.</text>
</comment>
<dbReference type="NCBIfam" id="NF010934">
    <property type="entry name" value="PRK14354.1"/>
    <property type="match status" value="1"/>
</dbReference>
<evidence type="ECO:0000313" key="20">
    <source>
        <dbReference type="EMBL" id="WBW49507.1"/>
    </source>
</evidence>
<comment type="function">
    <text evidence="16 17">Catalyzes the last two sequential reactions in the de novo biosynthetic pathway for UDP-N-acetylglucosamine (UDP-GlcNAc). The C-terminal domain catalyzes the transfer of acetyl group from acetyl coenzyme A to glucosamine-1-phosphate (GlcN-1-P) to produce N-acetylglucosamine-1-phosphate (GlcNAc-1-P), which is converted into UDP-GlcNAc by the transfer of uridine 5-monophosphate (from uridine 5-triphosphate), a reaction catalyzed by the N-terminal domain.</text>
</comment>
<feature type="region of interest" description="Linker" evidence="17">
    <location>
        <begin position="233"/>
        <end position="253"/>
    </location>
</feature>
<reference evidence="20 21" key="1">
    <citation type="submission" date="2023-01" db="EMBL/GenBank/DDBJ databases">
        <authorList>
            <person name="Lee S.H."/>
            <person name="Jung H.S."/>
            <person name="Yun J.U."/>
        </authorList>
    </citation>
    <scope>NUCLEOTIDE SEQUENCE [LARGE SCALE GENOMIC DNA]</scope>
    <source>
        <strain evidence="20 21">CBA3646</strain>
    </source>
</reference>
<feature type="binding site" evidence="17">
    <location>
        <position position="142"/>
    </location>
    <ligand>
        <name>UDP-N-acetyl-alpha-D-glucosamine</name>
        <dbReference type="ChEBI" id="CHEBI:57705"/>
    </ligand>
</feature>
<keyword evidence="10 17" id="KW-0573">Peptidoglycan synthesis</keyword>
<feature type="region of interest" description="Pyrophosphorylase" evidence="17">
    <location>
        <begin position="1"/>
        <end position="232"/>
    </location>
</feature>
<feature type="binding site" evidence="17">
    <location>
        <position position="353"/>
    </location>
    <ligand>
        <name>UDP-N-acetyl-alpha-D-glucosamine</name>
        <dbReference type="ChEBI" id="CHEBI:57705"/>
    </ligand>
</feature>
<dbReference type="InterPro" id="IPR005882">
    <property type="entry name" value="Bifunctional_GlmU"/>
</dbReference>
<evidence type="ECO:0000313" key="21">
    <source>
        <dbReference type="Proteomes" id="UP001210339"/>
    </source>
</evidence>
<protein>
    <recommendedName>
        <fullName evidence="17">Bifunctional protein GlmU</fullName>
    </recommendedName>
    <domain>
        <recommendedName>
            <fullName evidence="17">UDP-N-acetylglucosamine pyrophosphorylase</fullName>
            <ecNumber evidence="17">2.7.7.23</ecNumber>
        </recommendedName>
        <alternativeName>
            <fullName evidence="17">N-acetylglucosamine-1-phosphate uridyltransferase</fullName>
        </alternativeName>
    </domain>
    <domain>
        <recommendedName>
            <fullName evidence="17">Glucosamine-1-phosphate N-acetyltransferase</fullName>
            <ecNumber evidence="17">2.3.1.157</ecNumber>
        </recommendedName>
    </domain>
</protein>
<dbReference type="EC" id="2.3.1.157" evidence="17"/>
<dbReference type="CDD" id="cd03353">
    <property type="entry name" value="LbH_GlmU_C"/>
    <property type="match status" value="1"/>
</dbReference>
<proteinExistence type="inferred from homology"/>
<feature type="binding site" evidence="17">
    <location>
        <begin position="7"/>
        <end position="10"/>
    </location>
    <ligand>
        <name>UDP-N-acetyl-alpha-D-glucosamine</name>
        <dbReference type="ChEBI" id="CHEBI:57705"/>
    </ligand>
</feature>
<dbReference type="GO" id="GO:0019134">
    <property type="term" value="F:glucosamine-1-phosphate N-acetyltransferase activity"/>
    <property type="evidence" value="ECO:0007669"/>
    <property type="project" value="UniProtKB-EC"/>
</dbReference>
<evidence type="ECO:0000256" key="11">
    <source>
        <dbReference type="ARBA" id="ARBA00023268"/>
    </source>
</evidence>
<evidence type="ECO:0000256" key="15">
    <source>
        <dbReference type="ARBA" id="ARBA00048493"/>
    </source>
</evidence>
<gene>
    <name evidence="17 20" type="primary">glmU</name>
    <name evidence="20" type="ORF">O6R05_05725</name>
</gene>
<dbReference type="InterPro" id="IPR056729">
    <property type="entry name" value="GMPPB_C"/>
</dbReference>
<name>A0ABY7QRU2_9FIRM</name>
<evidence type="ECO:0000256" key="13">
    <source>
        <dbReference type="ARBA" id="ARBA00023316"/>
    </source>
</evidence>
<evidence type="ECO:0000256" key="9">
    <source>
        <dbReference type="ARBA" id="ARBA00022960"/>
    </source>
</evidence>
<dbReference type="GO" id="GO:0003977">
    <property type="term" value="F:UDP-N-acetylglucosamine diphosphorylase activity"/>
    <property type="evidence" value="ECO:0007669"/>
    <property type="project" value="UniProtKB-EC"/>
</dbReference>
<keyword evidence="13 17" id="KW-0961">Cell wall biogenesis/degradation</keyword>
<comment type="similarity">
    <text evidence="2 17">In the N-terminal section; belongs to the N-acetylglucosamine-1-phosphate uridyltransferase family.</text>
</comment>
<dbReference type="SUPFAM" id="SSF51161">
    <property type="entry name" value="Trimeric LpxA-like enzymes"/>
    <property type="match status" value="1"/>
</dbReference>
<evidence type="ECO:0000256" key="12">
    <source>
        <dbReference type="ARBA" id="ARBA00023315"/>
    </source>
</evidence>
<dbReference type="PANTHER" id="PTHR43584:SF3">
    <property type="entry name" value="BIFUNCTIONAL PROTEIN GLMU"/>
    <property type="match status" value="1"/>
</dbReference>
<feature type="binding site" evidence="17">
    <location>
        <position position="368"/>
    </location>
    <ligand>
        <name>UDP-N-acetyl-alpha-D-glucosamine</name>
        <dbReference type="ChEBI" id="CHEBI:57705"/>
    </ligand>
</feature>
<keyword evidence="4 17" id="KW-0808">Transferase</keyword>
<comment type="pathway">
    <text evidence="17">Bacterial outer membrane biogenesis; LPS lipid A biosynthesis.</text>
</comment>
<dbReference type="PANTHER" id="PTHR43584">
    <property type="entry name" value="NUCLEOTIDYL TRANSFERASE"/>
    <property type="match status" value="1"/>
</dbReference>
<evidence type="ECO:0000256" key="1">
    <source>
        <dbReference type="ARBA" id="ARBA00007707"/>
    </source>
</evidence>
<organism evidence="20 21">
    <name type="scientific">Peptoniphilus equinus</name>
    <dbReference type="NCBI Taxonomy" id="3016343"/>
    <lineage>
        <taxon>Bacteria</taxon>
        <taxon>Bacillati</taxon>
        <taxon>Bacillota</taxon>
        <taxon>Tissierellia</taxon>
        <taxon>Tissierellales</taxon>
        <taxon>Peptoniphilaceae</taxon>
        <taxon>Peptoniphilus</taxon>
    </lineage>
</organism>
<feature type="binding site" evidence="17">
    <location>
        <position position="407"/>
    </location>
    <ligand>
        <name>acetyl-CoA</name>
        <dbReference type="ChEBI" id="CHEBI:57288"/>
    </ligand>
</feature>
<keyword evidence="5 17" id="KW-0548">Nucleotidyltransferase</keyword>
<evidence type="ECO:0000256" key="7">
    <source>
        <dbReference type="ARBA" id="ARBA00022737"/>
    </source>
</evidence>
<feature type="binding site" evidence="17">
    <location>
        <position position="425"/>
    </location>
    <ligand>
        <name>acetyl-CoA</name>
        <dbReference type="ChEBI" id="CHEBI:57288"/>
    </ligand>
</feature>
<feature type="domain" description="MobA-like NTP transferase" evidence="18">
    <location>
        <begin position="5"/>
        <end position="148"/>
    </location>
</feature>
<evidence type="ECO:0000256" key="10">
    <source>
        <dbReference type="ARBA" id="ARBA00022984"/>
    </source>
</evidence>
<comment type="subcellular location">
    <subcellularLocation>
        <location evidence="17">Cytoplasm</location>
    </subcellularLocation>
</comment>
<feature type="binding site" evidence="17">
    <location>
        <begin position="81"/>
        <end position="82"/>
    </location>
    <ligand>
        <name>UDP-N-acetyl-alpha-D-glucosamine</name>
        <dbReference type="ChEBI" id="CHEBI:57705"/>
    </ligand>
</feature>
<evidence type="ECO:0000256" key="6">
    <source>
        <dbReference type="ARBA" id="ARBA00022723"/>
    </source>
</evidence>
<evidence type="ECO:0000256" key="5">
    <source>
        <dbReference type="ARBA" id="ARBA00022695"/>
    </source>
</evidence>
<dbReference type="Proteomes" id="UP001210339">
    <property type="component" value="Chromosome"/>
</dbReference>
<comment type="catalytic activity">
    <reaction evidence="15 17">
        <text>N-acetyl-alpha-D-glucosamine 1-phosphate + UTP + H(+) = UDP-N-acetyl-alpha-D-glucosamine + diphosphate</text>
        <dbReference type="Rhea" id="RHEA:13509"/>
        <dbReference type="ChEBI" id="CHEBI:15378"/>
        <dbReference type="ChEBI" id="CHEBI:33019"/>
        <dbReference type="ChEBI" id="CHEBI:46398"/>
        <dbReference type="ChEBI" id="CHEBI:57705"/>
        <dbReference type="ChEBI" id="CHEBI:57776"/>
        <dbReference type="EC" id="2.7.7.23"/>
    </reaction>
</comment>
<keyword evidence="11 17" id="KW-0511">Multifunctional enzyme</keyword>
<keyword evidence="3 17" id="KW-0963">Cytoplasm</keyword>
<keyword evidence="9 17" id="KW-0133">Cell shape</keyword>
<evidence type="ECO:0000256" key="17">
    <source>
        <dbReference type="HAMAP-Rule" id="MF_01631"/>
    </source>
</evidence>
<dbReference type="InterPro" id="IPR038009">
    <property type="entry name" value="GlmU_C_LbH"/>
</dbReference>
<feature type="binding site" evidence="17">
    <location>
        <position position="230"/>
    </location>
    <ligand>
        <name>Mg(2+)</name>
        <dbReference type="ChEBI" id="CHEBI:18420"/>
    </ligand>
</feature>
<dbReference type="InterPro" id="IPR050065">
    <property type="entry name" value="GlmU-like"/>
</dbReference>
<evidence type="ECO:0000256" key="16">
    <source>
        <dbReference type="ARBA" id="ARBA00049628"/>
    </source>
</evidence>
<evidence type="ECO:0000259" key="19">
    <source>
        <dbReference type="Pfam" id="PF25087"/>
    </source>
</evidence>
<feature type="domain" description="Mannose-1-phosphate guanyltransferase C-terminal" evidence="19">
    <location>
        <begin position="267"/>
        <end position="355"/>
    </location>
</feature>
<feature type="region of interest" description="N-acetyltransferase" evidence="17">
    <location>
        <begin position="254"/>
        <end position="458"/>
    </location>
</feature>
<feature type="binding site" evidence="17">
    <location>
        <position position="230"/>
    </location>
    <ligand>
        <name>UDP-N-acetyl-alpha-D-glucosamine</name>
        <dbReference type="ChEBI" id="CHEBI:57705"/>
    </ligand>
</feature>
<feature type="binding site" evidence="17">
    <location>
        <position position="335"/>
    </location>
    <ligand>
        <name>UDP-N-acetyl-alpha-D-glucosamine</name>
        <dbReference type="ChEBI" id="CHEBI:57705"/>
    </ligand>
</feature>
<comment type="cofactor">
    <cofactor evidence="17">
        <name>Mg(2+)</name>
        <dbReference type="ChEBI" id="CHEBI:18420"/>
    </cofactor>
    <text evidence="17">Binds 1 Mg(2+) ion per subunit.</text>
</comment>
<dbReference type="InterPro" id="IPR029044">
    <property type="entry name" value="Nucleotide-diphossugar_trans"/>
</dbReference>
<dbReference type="Pfam" id="PF25087">
    <property type="entry name" value="GMPPB_C"/>
    <property type="match status" value="1"/>
</dbReference>
<keyword evidence="12 17" id="KW-0012">Acyltransferase</keyword>
<feature type="binding site" evidence="17">
    <location>
        <position position="157"/>
    </location>
    <ligand>
        <name>UDP-N-acetyl-alpha-D-glucosamine</name>
        <dbReference type="ChEBI" id="CHEBI:57705"/>
    </ligand>
</feature>
<evidence type="ECO:0000256" key="4">
    <source>
        <dbReference type="ARBA" id="ARBA00022679"/>
    </source>
</evidence>
<evidence type="ECO:0000256" key="14">
    <source>
        <dbReference type="ARBA" id="ARBA00048247"/>
    </source>
</evidence>
<dbReference type="Gene3D" id="2.160.10.10">
    <property type="entry name" value="Hexapeptide repeat proteins"/>
    <property type="match status" value="1"/>
</dbReference>
<dbReference type="Gene3D" id="3.90.550.10">
    <property type="entry name" value="Spore Coat Polysaccharide Biosynthesis Protein SpsA, Chain A"/>
    <property type="match status" value="1"/>
</dbReference>
<dbReference type="CDD" id="cd02540">
    <property type="entry name" value="GT2_GlmU_N_bac"/>
    <property type="match status" value="1"/>
</dbReference>
<keyword evidence="21" id="KW-1185">Reference proteome</keyword>
<comment type="pathway">
    <text evidence="17">Nucleotide-sugar biosynthesis; UDP-N-acetyl-alpha-D-glucosamine biosynthesis; N-acetyl-alpha-D-glucosamine 1-phosphate from alpha-D-glucosamine 6-phosphate (route II): step 2/2.</text>
</comment>
<evidence type="ECO:0000256" key="2">
    <source>
        <dbReference type="ARBA" id="ARBA00007947"/>
    </source>
</evidence>
<comment type="subunit">
    <text evidence="17">Homotrimer.</text>
</comment>
<evidence type="ECO:0000259" key="18">
    <source>
        <dbReference type="Pfam" id="PF12804"/>
    </source>
</evidence>
<comment type="caution">
    <text evidence="17">Lacks conserved residue(s) required for the propagation of feature annotation.</text>
</comment>
<dbReference type="HAMAP" id="MF_01631">
    <property type="entry name" value="GlmU"/>
    <property type="match status" value="1"/>
</dbReference>
<comment type="pathway">
    <text evidence="17">Nucleotide-sugar biosynthesis; UDP-N-acetyl-alpha-D-glucosamine biosynthesis; UDP-N-acetyl-alpha-D-glucosamine from N-acetyl-alpha-D-glucosamine 1-phosphate: step 1/1.</text>
</comment>
<dbReference type="InterPro" id="IPR011004">
    <property type="entry name" value="Trimer_LpxA-like_sf"/>
</dbReference>
<feature type="binding site" evidence="17">
    <location>
        <position position="21"/>
    </location>
    <ligand>
        <name>UDP-N-acetyl-alpha-D-glucosamine</name>
        <dbReference type="ChEBI" id="CHEBI:57705"/>
    </ligand>
</feature>
<dbReference type="EC" id="2.7.7.23" evidence="17"/>
<dbReference type="NCBIfam" id="TIGR01173">
    <property type="entry name" value="glmU"/>
    <property type="match status" value="1"/>
</dbReference>
<evidence type="ECO:0000256" key="3">
    <source>
        <dbReference type="ARBA" id="ARBA00022490"/>
    </source>
</evidence>
<feature type="binding site" evidence="17">
    <location>
        <begin position="388"/>
        <end position="389"/>
    </location>
    <ligand>
        <name>acetyl-CoA</name>
        <dbReference type="ChEBI" id="CHEBI:57288"/>
    </ligand>
</feature>
<feature type="binding site" evidence="17">
    <location>
        <position position="379"/>
    </location>
    <ligand>
        <name>UDP-N-acetyl-alpha-D-glucosamine</name>
        <dbReference type="ChEBI" id="CHEBI:57705"/>
    </ligand>
</feature>
<comment type="catalytic activity">
    <reaction evidence="14 17">
        <text>alpha-D-glucosamine 1-phosphate + acetyl-CoA = N-acetyl-alpha-D-glucosamine 1-phosphate + CoA + H(+)</text>
        <dbReference type="Rhea" id="RHEA:13725"/>
        <dbReference type="ChEBI" id="CHEBI:15378"/>
        <dbReference type="ChEBI" id="CHEBI:57287"/>
        <dbReference type="ChEBI" id="CHEBI:57288"/>
        <dbReference type="ChEBI" id="CHEBI:57776"/>
        <dbReference type="ChEBI" id="CHEBI:58516"/>
        <dbReference type="EC" id="2.3.1.157"/>
    </reaction>
</comment>
<dbReference type="InterPro" id="IPR025877">
    <property type="entry name" value="MobA-like_NTP_Trfase"/>
</dbReference>
<keyword evidence="7 17" id="KW-0677">Repeat</keyword>
<feature type="binding site" evidence="17">
    <location>
        <position position="172"/>
    </location>
    <ligand>
        <name>UDP-N-acetyl-alpha-D-glucosamine</name>
        <dbReference type="ChEBI" id="CHEBI:57705"/>
    </ligand>
</feature>
<keyword evidence="8 17" id="KW-0460">Magnesium</keyword>
<keyword evidence="6 17" id="KW-0479">Metal-binding</keyword>
<dbReference type="Pfam" id="PF12804">
    <property type="entry name" value="NTP_transf_3"/>
    <property type="match status" value="1"/>
</dbReference>
<evidence type="ECO:0000256" key="8">
    <source>
        <dbReference type="ARBA" id="ARBA00022842"/>
    </source>
</evidence>